<feature type="transmembrane region" description="Helical" evidence="8">
    <location>
        <begin position="491"/>
        <end position="509"/>
    </location>
</feature>
<feature type="region of interest" description="Disordered" evidence="7">
    <location>
        <begin position="345"/>
        <end position="370"/>
    </location>
</feature>
<feature type="transmembrane region" description="Helical" evidence="8">
    <location>
        <begin position="551"/>
        <end position="573"/>
    </location>
</feature>
<evidence type="ECO:0008006" key="12">
    <source>
        <dbReference type="Google" id="ProtNLM"/>
    </source>
</evidence>
<evidence type="ECO:0000256" key="2">
    <source>
        <dbReference type="ARBA" id="ARBA00006859"/>
    </source>
</evidence>
<dbReference type="GO" id="GO:0033619">
    <property type="term" value="P:membrane protein proteolysis"/>
    <property type="evidence" value="ECO:0007669"/>
    <property type="project" value="TreeGrafter"/>
</dbReference>
<sequence length="707" mass="75432">MDAARRRGTLLLLTTALLCALAQCVHAEDKANAYCSADPSRPVYAYLTYVDGDGESHTEEAVLASFGAVPPQDAVRVSLAKPFDGCQPAEEHRGVLAGRGNCTFLQKALAAESASAPLLVVASNVSLPAWRGGAWSMGCTSVEQVAMGSSNLSVVAVMVPQDAGARIRDALRDAKEANVTASVALLKSPFVDGSAFVLLFLALATLGLGSAWSCAEDYGLCIHRINAAQRRRRLREERRRHLGAAASRRRGEGSEEGESEDEDDDEQYNTSLEVTPRTAACFVVFASTMLVTLYFLISDVMYAVVLAFFAIAAAIAFAAFLRFFVGSLLFERALGIEDWHVWVSQDDTPSSPQAERKDEDGNAAEEDESAEASEEVQALLQSLGKQNEDSTQGKRWSEMAQGWARSFVGPAGISVMDATCAVLAIGTTVAWLVCRSTVVAHSDATGGLAPAYASDPTMCAVEAAAWVLQDLLGVSFMAHVLRGIRLPNLKVACILLPCCFLYDVFWVFIQPLLLGGKSVMVSVATGQGRSSSHASGTLPMLLTVPRLNSPLGGYSLLGYGDVVLPGLLIAFTLRRDLWARLRASAERRFGGAGRAEHQLTEIGVDDPPKDVLLRLLAAQGTASGGTRSYAIPCVAAYVMGLALTFIALKLNVGGQRGQPALLYLVPSTLGVVSFEAIRRGEWRGLWSGDAARGIVIKLKERHNAASV</sequence>
<feature type="transmembrane region" description="Helical" evidence="8">
    <location>
        <begin position="660"/>
        <end position="677"/>
    </location>
</feature>
<feature type="chain" id="PRO_5032531470" description="PA domain-containing protein" evidence="9">
    <location>
        <begin position="28"/>
        <end position="707"/>
    </location>
</feature>
<keyword evidence="5 8" id="KW-1133">Transmembrane helix</keyword>
<dbReference type="Gene3D" id="3.50.30.30">
    <property type="match status" value="1"/>
</dbReference>
<proteinExistence type="inferred from homology"/>
<feature type="compositionally biased region" description="Acidic residues" evidence="7">
    <location>
        <begin position="254"/>
        <end position="267"/>
    </location>
</feature>
<dbReference type="GO" id="GO:0098553">
    <property type="term" value="C:lumenal side of endoplasmic reticulum membrane"/>
    <property type="evidence" value="ECO:0007669"/>
    <property type="project" value="TreeGrafter"/>
</dbReference>
<dbReference type="Pfam" id="PF04258">
    <property type="entry name" value="Peptidase_A22B"/>
    <property type="match status" value="1"/>
</dbReference>
<evidence type="ECO:0000256" key="1">
    <source>
        <dbReference type="ARBA" id="ARBA00004127"/>
    </source>
</evidence>
<feature type="signal peptide" evidence="9">
    <location>
        <begin position="1"/>
        <end position="27"/>
    </location>
</feature>
<keyword evidence="4" id="KW-0378">Hydrolase</keyword>
<feature type="transmembrane region" description="Helical" evidence="8">
    <location>
        <begin position="195"/>
        <end position="215"/>
    </location>
</feature>
<keyword evidence="9" id="KW-0732">Signal</keyword>
<evidence type="ECO:0000256" key="6">
    <source>
        <dbReference type="ARBA" id="ARBA00023136"/>
    </source>
</evidence>
<keyword evidence="11" id="KW-1185">Reference proteome</keyword>
<dbReference type="GO" id="GO:0030660">
    <property type="term" value="C:Golgi-associated vesicle membrane"/>
    <property type="evidence" value="ECO:0007669"/>
    <property type="project" value="TreeGrafter"/>
</dbReference>
<dbReference type="GO" id="GO:0005765">
    <property type="term" value="C:lysosomal membrane"/>
    <property type="evidence" value="ECO:0007669"/>
    <property type="project" value="TreeGrafter"/>
</dbReference>
<dbReference type="SMART" id="SM00730">
    <property type="entry name" value="PSN"/>
    <property type="match status" value="1"/>
</dbReference>
<dbReference type="InterPro" id="IPR006639">
    <property type="entry name" value="Preselin/SPP"/>
</dbReference>
<dbReference type="Proteomes" id="UP000660262">
    <property type="component" value="Unassembled WGS sequence"/>
</dbReference>
<evidence type="ECO:0000256" key="5">
    <source>
        <dbReference type="ARBA" id="ARBA00022989"/>
    </source>
</evidence>
<feature type="transmembrane region" description="Helical" evidence="8">
    <location>
        <begin position="279"/>
        <end position="297"/>
    </location>
</feature>
<dbReference type="PANTHER" id="PTHR12174">
    <property type="entry name" value="SIGNAL PEPTIDE PEPTIDASE"/>
    <property type="match status" value="1"/>
</dbReference>
<evidence type="ECO:0000313" key="10">
    <source>
        <dbReference type="EMBL" id="GHP03466.1"/>
    </source>
</evidence>
<dbReference type="PANTHER" id="PTHR12174:SF75">
    <property type="entry name" value="SIGNAL PEPTIDE PEPTIDASE-LIKE 2"/>
    <property type="match status" value="1"/>
</dbReference>
<evidence type="ECO:0000256" key="9">
    <source>
        <dbReference type="SAM" id="SignalP"/>
    </source>
</evidence>
<comment type="caution">
    <text evidence="10">The sequence shown here is derived from an EMBL/GenBank/DDBJ whole genome shotgun (WGS) entry which is preliminary data.</text>
</comment>
<accession>A0A830H882</accession>
<evidence type="ECO:0000256" key="3">
    <source>
        <dbReference type="ARBA" id="ARBA00022692"/>
    </source>
</evidence>
<dbReference type="OrthoDB" id="29661at2759"/>
<evidence type="ECO:0000256" key="7">
    <source>
        <dbReference type="SAM" id="MobiDB-lite"/>
    </source>
</evidence>
<evidence type="ECO:0000256" key="8">
    <source>
        <dbReference type="SAM" id="Phobius"/>
    </source>
</evidence>
<evidence type="ECO:0000256" key="4">
    <source>
        <dbReference type="ARBA" id="ARBA00022801"/>
    </source>
</evidence>
<feature type="transmembrane region" description="Helical" evidence="8">
    <location>
        <begin position="629"/>
        <end position="648"/>
    </location>
</feature>
<dbReference type="GO" id="GO:0042500">
    <property type="term" value="F:aspartic endopeptidase activity, intramembrane cleaving"/>
    <property type="evidence" value="ECO:0007669"/>
    <property type="project" value="InterPro"/>
</dbReference>
<feature type="compositionally biased region" description="Acidic residues" evidence="7">
    <location>
        <begin position="361"/>
        <end position="370"/>
    </location>
</feature>
<reference evidence="10" key="1">
    <citation type="submission" date="2020-10" db="EMBL/GenBank/DDBJ databases">
        <title>Unveiling of a novel bifunctional photoreceptor, Dualchrome1, isolated from a cosmopolitan green alga.</title>
        <authorList>
            <person name="Suzuki S."/>
            <person name="Kawachi M."/>
        </authorList>
    </citation>
    <scope>NUCLEOTIDE SEQUENCE</scope>
    <source>
        <strain evidence="10">NIES 2893</strain>
    </source>
</reference>
<organism evidence="10 11">
    <name type="scientific">Pycnococcus provasolii</name>
    <dbReference type="NCBI Taxonomy" id="41880"/>
    <lineage>
        <taxon>Eukaryota</taxon>
        <taxon>Viridiplantae</taxon>
        <taxon>Chlorophyta</taxon>
        <taxon>Pseudoscourfieldiophyceae</taxon>
        <taxon>Pseudoscourfieldiales</taxon>
        <taxon>Pycnococcaceae</taxon>
        <taxon>Pycnococcus</taxon>
    </lineage>
</organism>
<gene>
    <name evidence="10" type="ORF">PPROV_000222100</name>
</gene>
<feature type="region of interest" description="Disordered" evidence="7">
    <location>
        <begin position="244"/>
        <end position="269"/>
    </location>
</feature>
<dbReference type="InterPro" id="IPR007369">
    <property type="entry name" value="Peptidase_A22B_SPP"/>
</dbReference>
<dbReference type="EMBL" id="BNJQ01000005">
    <property type="protein sequence ID" value="GHP03466.1"/>
    <property type="molecule type" value="Genomic_DNA"/>
</dbReference>
<feature type="transmembrane region" description="Helical" evidence="8">
    <location>
        <begin position="303"/>
        <end position="325"/>
    </location>
</feature>
<dbReference type="AlphaFoldDB" id="A0A830H882"/>
<comment type="subcellular location">
    <subcellularLocation>
        <location evidence="1">Endomembrane system</location>
        <topology evidence="1">Multi-pass membrane protein</topology>
    </subcellularLocation>
</comment>
<evidence type="ECO:0000313" key="11">
    <source>
        <dbReference type="Proteomes" id="UP000660262"/>
    </source>
</evidence>
<keyword evidence="3 8" id="KW-0812">Transmembrane</keyword>
<protein>
    <recommendedName>
        <fullName evidence="12">PA domain-containing protein</fullName>
    </recommendedName>
</protein>
<dbReference type="GO" id="GO:0098554">
    <property type="term" value="C:cytoplasmic side of endoplasmic reticulum membrane"/>
    <property type="evidence" value="ECO:0007669"/>
    <property type="project" value="TreeGrafter"/>
</dbReference>
<name>A0A830H882_9CHLO</name>
<comment type="similarity">
    <text evidence="2">Belongs to the peptidase A22B family.</text>
</comment>
<keyword evidence="6 8" id="KW-0472">Membrane</keyword>